<dbReference type="AlphaFoldDB" id="A0A6P8H9C2"/>
<dbReference type="Pfam" id="PF07679">
    <property type="entry name" value="I-set"/>
    <property type="match status" value="1"/>
</dbReference>
<dbReference type="PANTHER" id="PTHR19277:SF161">
    <property type="entry name" value="LAMININ G DOMAIN-CONTAINING PROTEIN"/>
    <property type="match status" value="1"/>
</dbReference>
<keyword evidence="4" id="KW-1015">Disulfide bond</keyword>
<evidence type="ECO:0000256" key="7">
    <source>
        <dbReference type="PROSITE-ProRule" id="PRU01172"/>
    </source>
</evidence>
<dbReference type="InterPro" id="IPR007110">
    <property type="entry name" value="Ig-like_dom"/>
</dbReference>
<dbReference type="KEGG" id="aten:116289377"/>
<dbReference type="GeneID" id="116289377"/>
<feature type="domain" description="Ig-like" evidence="8">
    <location>
        <begin position="50"/>
        <end position="139"/>
    </location>
</feature>
<dbReference type="SMART" id="SM00159">
    <property type="entry name" value="PTX"/>
    <property type="match status" value="1"/>
</dbReference>
<dbReference type="InterPro" id="IPR001759">
    <property type="entry name" value="PTX_dom"/>
</dbReference>
<dbReference type="FunFam" id="2.60.40.10:FF:000032">
    <property type="entry name" value="palladin isoform X1"/>
    <property type="match status" value="1"/>
</dbReference>
<dbReference type="InterPro" id="IPR013098">
    <property type="entry name" value="Ig_I-set"/>
</dbReference>
<sequence>MFPARRTVINGSRLTLYSVEKQDTGIYVCQASNFLGLSIRKTQINVVTLPKFTTTPPYSVMLLVGESLRLDCVATADPPARISWNKDNQQLSSDDRIRVHENGSLTITRLKTADSGTYVCQAISAGVFTARTDTKVVVSILKDLKFTRRTTSDYVIIKGIPSMSSVTFCFWLKTTVGDTVISYAVPGSTNELIFLTTSNFGLYIGGSSWGTGVAANDDRWHHMCTTWSNNAGQVLVYKDGIVAARKTNFMTGQVIRGGGTLIIGQEQDSVGGSFSASQCYIGDLTGLNIWNRVLGPNEISTMSRDCGAGEGNVLSWSDVISSNRQGQVQLVKPSTCSM</sequence>
<evidence type="ECO:0000256" key="3">
    <source>
        <dbReference type="ARBA" id="ARBA00022837"/>
    </source>
</evidence>
<dbReference type="InterPro" id="IPR003599">
    <property type="entry name" value="Ig_sub"/>
</dbReference>
<dbReference type="PROSITE" id="PS50835">
    <property type="entry name" value="IG_LIKE"/>
    <property type="match status" value="1"/>
</dbReference>
<evidence type="ECO:0000259" key="9">
    <source>
        <dbReference type="PROSITE" id="PS51828"/>
    </source>
</evidence>
<evidence type="ECO:0000256" key="1">
    <source>
        <dbReference type="ARBA" id="ARBA00001913"/>
    </source>
</evidence>
<keyword evidence="6" id="KW-0393">Immunoglobulin domain</keyword>
<dbReference type="InterPro" id="IPR036179">
    <property type="entry name" value="Ig-like_dom_sf"/>
</dbReference>
<dbReference type="Proteomes" id="UP000515163">
    <property type="component" value="Unplaced"/>
</dbReference>
<dbReference type="CDD" id="cd00096">
    <property type="entry name" value="Ig"/>
    <property type="match status" value="1"/>
</dbReference>
<evidence type="ECO:0000313" key="10">
    <source>
        <dbReference type="Proteomes" id="UP000515163"/>
    </source>
</evidence>
<accession>A0A6P8H9C2</accession>
<dbReference type="InterPro" id="IPR013320">
    <property type="entry name" value="ConA-like_dom_sf"/>
</dbReference>
<evidence type="ECO:0000313" key="11">
    <source>
        <dbReference type="RefSeq" id="XP_031552136.1"/>
    </source>
</evidence>
<protein>
    <submittedName>
        <fullName evidence="11">Neuronal pentraxin-1-like</fullName>
    </submittedName>
</protein>
<dbReference type="PANTHER" id="PTHR19277">
    <property type="entry name" value="PENTRAXIN"/>
    <property type="match status" value="1"/>
</dbReference>
<dbReference type="SMART" id="SM00409">
    <property type="entry name" value="IG"/>
    <property type="match status" value="2"/>
</dbReference>
<feature type="domain" description="Pentraxin (PTX)" evidence="9">
    <location>
        <begin position="140"/>
        <end position="337"/>
    </location>
</feature>
<dbReference type="OrthoDB" id="5949213at2759"/>
<gene>
    <name evidence="11" type="primary">LOC116289377</name>
</gene>
<keyword evidence="2" id="KW-0479">Metal-binding</keyword>
<evidence type="ECO:0000256" key="6">
    <source>
        <dbReference type="ARBA" id="ARBA00023319"/>
    </source>
</evidence>
<dbReference type="SUPFAM" id="SSF49899">
    <property type="entry name" value="Concanavalin A-like lectins/glucanases"/>
    <property type="match status" value="1"/>
</dbReference>
<organism evidence="10 11">
    <name type="scientific">Actinia tenebrosa</name>
    <name type="common">Australian red waratah sea anemone</name>
    <dbReference type="NCBI Taxonomy" id="6105"/>
    <lineage>
        <taxon>Eukaryota</taxon>
        <taxon>Metazoa</taxon>
        <taxon>Cnidaria</taxon>
        <taxon>Anthozoa</taxon>
        <taxon>Hexacorallia</taxon>
        <taxon>Actiniaria</taxon>
        <taxon>Actiniidae</taxon>
        <taxon>Actinia</taxon>
    </lineage>
</organism>
<reference evidence="11" key="1">
    <citation type="submission" date="2025-08" db="UniProtKB">
        <authorList>
            <consortium name="RefSeq"/>
        </authorList>
    </citation>
    <scope>IDENTIFICATION</scope>
    <source>
        <tissue evidence="11">Tentacle</tissue>
    </source>
</reference>
<dbReference type="GO" id="GO:0046872">
    <property type="term" value="F:metal ion binding"/>
    <property type="evidence" value="ECO:0007669"/>
    <property type="project" value="UniProtKB-KW"/>
</dbReference>
<evidence type="ECO:0000259" key="8">
    <source>
        <dbReference type="PROSITE" id="PS50835"/>
    </source>
</evidence>
<dbReference type="InterPro" id="IPR003598">
    <property type="entry name" value="Ig_sub2"/>
</dbReference>
<dbReference type="Pfam" id="PF00354">
    <property type="entry name" value="Pentaxin"/>
    <property type="match status" value="1"/>
</dbReference>
<evidence type="ECO:0000256" key="5">
    <source>
        <dbReference type="ARBA" id="ARBA00023180"/>
    </source>
</evidence>
<dbReference type="Gene3D" id="2.60.40.10">
    <property type="entry name" value="Immunoglobulins"/>
    <property type="match status" value="2"/>
</dbReference>
<dbReference type="SMART" id="SM00408">
    <property type="entry name" value="IGc2"/>
    <property type="match status" value="1"/>
</dbReference>
<dbReference type="PRINTS" id="PR00895">
    <property type="entry name" value="PENTAXIN"/>
</dbReference>
<evidence type="ECO:0000256" key="2">
    <source>
        <dbReference type="ARBA" id="ARBA00022723"/>
    </source>
</evidence>
<dbReference type="RefSeq" id="XP_031552136.1">
    <property type="nucleotide sequence ID" value="XM_031696276.1"/>
</dbReference>
<dbReference type="SUPFAM" id="SSF48726">
    <property type="entry name" value="Immunoglobulin"/>
    <property type="match status" value="2"/>
</dbReference>
<proteinExistence type="predicted"/>
<keyword evidence="5" id="KW-0325">Glycoprotein</keyword>
<comment type="caution">
    <text evidence="7">Lacks conserved residue(s) required for the propagation of feature annotation.</text>
</comment>
<keyword evidence="3" id="KW-0106">Calcium</keyword>
<keyword evidence="10" id="KW-1185">Reference proteome</keyword>
<dbReference type="Gene3D" id="2.60.120.200">
    <property type="match status" value="1"/>
</dbReference>
<name>A0A6P8H9C2_ACTTE</name>
<dbReference type="InParanoid" id="A0A6P8H9C2"/>
<dbReference type="InterPro" id="IPR013783">
    <property type="entry name" value="Ig-like_fold"/>
</dbReference>
<evidence type="ECO:0000256" key="4">
    <source>
        <dbReference type="ARBA" id="ARBA00023157"/>
    </source>
</evidence>
<dbReference type="InterPro" id="IPR051360">
    <property type="entry name" value="Neuronal_Pentraxin_Related"/>
</dbReference>
<dbReference type="PROSITE" id="PS51828">
    <property type="entry name" value="PTX_2"/>
    <property type="match status" value="1"/>
</dbReference>
<comment type="cofactor">
    <cofactor evidence="1">
        <name>Ca(2+)</name>
        <dbReference type="ChEBI" id="CHEBI:29108"/>
    </cofactor>
</comment>